<feature type="region of interest" description="Disordered" evidence="1">
    <location>
        <begin position="103"/>
        <end position="122"/>
    </location>
</feature>
<dbReference type="InterPro" id="IPR001810">
    <property type="entry name" value="F-box_dom"/>
</dbReference>
<proteinExistence type="predicted"/>
<dbReference type="AlphaFoldDB" id="A0A4S4MBU7"/>
<evidence type="ECO:0000313" key="4">
    <source>
        <dbReference type="Proteomes" id="UP000310158"/>
    </source>
</evidence>
<reference evidence="3 4" key="1">
    <citation type="submission" date="2019-02" db="EMBL/GenBank/DDBJ databases">
        <title>Genome sequencing of the rare red list fungi Bondarzewia mesenterica.</title>
        <authorList>
            <person name="Buettner E."/>
            <person name="Kellner H."/>
        </authorList>
    </citation>
    <scope>NUCLEOTIDE SEQUENCE [LARGE SCALE GENOMIC DNA]</scope>
    <source>
        <strain evidence="3 4">DSM 108281</strain>
    </source>
</reference>
<evidence type="ECO:0000256" key="1">
    <source>
        <dbReference type="SAM" id="MobiDB-lite"/>
    </source>
</evidence>
<protein>
    <recommendedName>
        <fullName evidence="2">F-box domain-containing protein</fullName>
    </recommendedName>
</protein>
<organism evidence="3 4">
    <name type="scientific">Bondarzewia mesenterica</name>
    <dbReference type="NCBI Taxonomy" id="1095465"/>
    <lineage>
        <taxon>Eukaryota</taxon>
        <taxon>Fungi</taxon>
        <taxon>Dikarya</taxon>
        <taxon>Basidiomycota</taxon>
        <taxon>Agaricomycotina</taxon>
        <taxon>Agaricomycetes</taxon>
        <taxon>Russulales</taxon>
        <taxon>Bondarzewiaceae</taxon>
        <taxon>Bondarzewia</taxon>
    </lineage>
</organism>
<evidence type="ECO:0000259" key="2">
    <source>
        <dbReference type="PROSITE" id="PS50181"/>
    </source>
</evidence>
<keyword evidence="4" id="KW-1185">Reference proteome</keyword>
<gene>
    <name evidence="3" type="ORF">EW146_g876</name>
</gene>
<dbReference type="EMBL" id="SGPL01000020">
    <property type="protein sequence ID" value="THH20500.1"/>
    <property type="molecule type" value="Genomic_DNA"/>
</dbReference>
<dbReference type="SUPFAM" id="SSF81383">
    <property type="entry name" value="F-box domain"/>
    <property type="match status" value="1"/>
</dbReference>
<dbReference type="Proteomes" id="UP000310158">
    <property type="component" value="Unassembled WGS sequence"/>
</dbReference>
<evidence type="ECO:0000313" key="3">
    <source>
        <dbReference type="EMBL" id="THH20500.1"/>
    </source>
</evidence>
<feature type="domain" description="F-box" evidence="2">
    <location>
        <begin position="11"/>
        <end position="57"/>
    </location>
</feature>
<dbReference type="Pfam" id="PF00646">
    <property type="entry name" value="F-box"/>
    <property type="match status" value="1"/>
</dbReference>
<accession>A0A4S4MBU7</accession>
<sequence>MAPLSAISRRGLGLQSLPYDLLFIIVQHLNLAEVRALQLTCKSLRRSIFTRPVYRHLALTLLRRCRALPFNGFQRFSDISFEHLVDSVNKAAKLEHGWLTRTPRPSTSSPFDTPFKRNVSSPTDSLKKDISAKSWYKVVGTPPEEEIDWLSPITPNYTLCATKSGKVVCWDVQEDIGVAEWSPEERWELWKCRVEFERRTVFFTMAKIIGGVQDDKLMEFELMQIYFPEYGSEDSGTDGHPPISPPTPAFSHIKSFKMSGLVMNVFLLDPSARLLSGFVWIVSTNTIGLYVLLDWDNDEYIFVDTTIPCVASSNWSCILYRDQIVIHSEETDGACQHFYPLSLLRQCVTPSSSLPTFAPTLHGVLKPARVASRRFVFPTLPPESENLISQNHFPGVMHFNIPIPITDVQQTQQLIQHLVPEVAAAAIALAAGTANENGPNPPNPFLFPNWYPESAHFVRQWWPTMASVPGLSCAVVLLAHHHPVTHETKYVLSQHYFRVPLRAEEEEDPLMRMWYVSIPFEVVCVIDEVFDEMEEGGRPIQHPRPLLAVDFGHAVWIEHVDSPTEVQEGEEPLPSEKRLRFVSFPSVRLEEGGEVIHLDNFEGQPWPMEGEVRTLEIPEDLNLETVETVNIDQSQGAVILSVKEEKIFILCYE</sequence>
<dbReference type="OrthoDB" id="3202382at2759"/>
<comment type="caution">
    <text evidence="3">The sequence shown here is derived from an EMBL/GenBank/DDBJ whole genome shotgun (WGS) entry which is preliminary data.</text>
</comment>
<dbReference type="CDD" id="cd09917">
    <property type="entry name" value="F-box_SF"/>
    <property type="match status" value="1"/>
</dbReference>
<dbReference type="InterPro" id="IPR036047">
    <property type="entry name" value="F-box-like_dom_sf"/>
</dbReference>
<dbReference type="PROSITE" id="PS50181">
    <property type="entry name" value="FBOX"/>
    <property type="match status" value="1"/>
</dbReference>
<name>A0A4S4MBU7_9AGAM</name>